<evidence type="ECO:0000256" key="3">
    <source>
        <dbReference type="ARBA" id="ARBA00022741"/>
    </source>
</evidence>
<evidence type="ECO:0000256" key="1">
    <source>
        <dbReference type="ARBA" id="ARBA00022527"/>
    </source>
</evidence>
<dbReference type="Proteomes" id="UP001174909">
    <property type="component" value="Unassembled WGS sequence"/>
</dbReference>
<evidence type="ECO:0000256" key="5">
    <source>
        <dbReference type="ARBA" id="ARBA00022840"/>
    </source>
</evidence>
<evidence type="ECO:0000256" key="6">
    <source>
        <dbReference type="PROSITE-ProRule" id="PRU10141"/>
    </source>
</evidence>
<sequence>MGSCFTIEPDVDFDGPVDFDHFHILRAIGKGAFGKVCIVKKKDTKEMYAMKYMNKVQIIKKHAVDNVFREVEILCQLEHPFLVNLWFTFQDQEDIFMVLDLMLGGDISYHLEKQGRFTLARVRLYVAELSLALEYLREHLVIHRDVKPANMLLDSGGHVHLTDFNVACIVRPGVAITSVTGTKPYMAPEVLNSHNSTGYSYAVDWWGLGVSVYEMLRGQRPFSIDRHMTNEEIVSNIRHTRPSASVRWDHQTCDLLKMLLHPDDSKRLQSVESMRKHRFFKDIDWDQVECKETTPVYIPAQNRIHCDPTHELEEMIVEPNPLHKKHHRLSRRAFKVEDETLMEELERMERRFSVYNRMRLKDAQRPTSEIADGELQDSATDGESRESLDQKLEVDAVVVPQKKSESRSSDGVTRGSPAPGKEASTPPQQKDEGGEKVTGERKEEEEEEREINSVPTDAAGDGGDRESDRKLIASGGEKEGGGGGGEEESGTVAGVTSEQDMTVAPTPRDTTTATIEIESTRDTHKGAEGSEREPVIVMPNNPAAPSEDAPVISGSSSVEMGSPAHSDDGAHDDNVSPTQTDSPNLNPVERTDSMSSGALLLPREQ</sequence>
<dbReference type="InterPro" id="IPR011009">
    <property type="entry name" value="Kinase-like_dom_sf"/>
</dbReference>
<dbReference type="Pfam" id="PF00069">
    <property type="entry name" value="Pkinase"/>
    <property type="match status" value="1"/>
</dbReference>
<dbReference type="InterPro" id="IPR008271">
    <property type="entry name" value="Ser/Thr_kinase_AS"/>
</dbReference>
<keyword evidence="4 9" id="KW-0418">Kinase</keyword>
<dbReference type="InterPro" id="IPR017441">
    <property type="entry name" value="Protein_kinase_ATP_BS"/>
</dbReference>
<evidence type="ECO:0000259" key="8">
    <source>
        <dbReference type="PROSITE" id="PS50011"/>
    </source>
</evidence>
<evidence type="ECO:0000256" key="4">
    <source>
        <dbReference type="ARBA" id="ARBA00022777"/>
    </source>
</evidence>
<feature type="region of interest" description="Disordered" evidence="7">
    <location>
        <begin position="363"/>
        <end position="605"/>
    </location>
</feature>
<dbReference type="GO" id="GO:0004703">
    <property type="term" value="F:G protein-coupled receptor kinase activity"/>
    <property type="evidence" value="ECO:0007669"/>
    <property type="project" value="TreeGrafter"/>
</dbReference>
<evidence type="ECO:0000256" key="2">
    <source>
        <dbReference type="ARBA" id="ARBA00022679"/>
    </source>
</evidence>
<accession>A0AA35WKR7</accession>
<dbReference type="PANTHER" id="PTHR24355:SF30">
    <property type="entry name" value="SERINE_THREONINE-PROTEIN KINASE 32B ISOFORM X1"/>
    <property type="match status" value="1"/>
</dbReference>
<evidence type="ECO:0000313" key="10">
    <source>
        <dbReference type="Proteomes" id="UP001174909"/>
    </source>
</evidence>
<dbReference type="GO" id="GO:0005524">
    <property type="term" value="F:ATP binding"/>
    <property type="evidence" value="ECO:0007669"/>
    <property type="project" value="UniProtKB-UniRule"/>
</dbReference>
<dbReference type="PROSITE" id="PS50011">
    <property type="entry name" value="PROTEIN_KINASE_DOM"/>
    <property type="match status" value="1"/>
</dbReference>
<proteinExistence type="predicted"/>
<dbReference type="FunFam" id="1.10.510.10:FF:000169">
    <property type="entry name" value="Serine/threonine-protein kinase 32A"/>
    <property type="match status" value="1"/>
</dbReference>
<feature type="binding site" evidence="6">
    <location>
        <position position="61"/>
    </location>
    <ligand>
        <name>ATP</name>
        <dbReference type="ChEBI" id="CHEBI:30616"/>
    </ligand>
</feature>
<name>A0AA35WKR7_GEOBA</name>
<dbReference type="EMBL" id="CASHTH010001623">
    <property type="protein sequence ID" value="CAI8017397.1"/>
    <property type="molecule type" value="Genomic_DNA"/>
</dbReference>
<dbReference type="PROSITE" id="PS00107">
    <property type="entry name" value="PROTEIN_KINASE_ATP"/>
    <property type="match status" value="1"/>
</dbReference>
<evidence type="ECO:0000313" key="9">
    <source>
        <dbReference type="EMBL" id="CAI8017397.1"/>
    </source>
</evidence>
<dbReference type="Gene3D" id="1.10.510.10">
    <property type="entry name" value="Transferase(Phosphotransferase) domain 1"/>
    <property type="match status" value="1"/>
</dbReference>
<dbReference type="SUPFAM" id="SSF56112">
    <property type="entry name" value="Protein kinase-like (PK-like)"/>
    <property type="match status" value="1"/>
</dbReference>
<gene>
    <name evidence="9" type="ORF">GBAR_LOCUS10567</name>
</gene>
<dbReference type="CDD" id="cd05578">
    <property type="entry name" value="STKc_Yank1"/>
    <property type="match status" value="1"/>
</dbReference>
<feature type="domain" description="Protein kinase" evidence="8">
    <location>
        <begin position="22"/>
        <end position="280"/>
    </location>
</feature>
<feature type="compositionally biased region" description="Basic and acidic residues" evidence="7">
    <location>
        <begin position="382"/>
        <end position="394"/>
    </location>
</feature>
<keyword evidence="5 6" id="KW-0067">ATP-binding</keyword>
<dbReference type="Gene3D" id="3.30.200.20">
    <property type="entry name" value="Phosphorylase Kinase, domain 1"/>
    <property type="match status" value="1"/>
</dbReference>
<dbReference type="SMART" id="SM00220">
    <property type="entry name" value="S_TKc"/>
    <property type="match status" value="1"/>
</dbReference>
<dbReference type="InterPro" id="IPR000719">
    <property type="entry name" value="Prot_kinase_dom"/>
</dbReference>
<keyword evidence="10" id="KW-1185">Reference proteome</keyword>
<dbReference type="GO" id="GO:0001664">
    <property type="term" value="F:G protein-coupled receptor binding"/>
    <property type="evidence" value="ECO:0007669"/>
    <property type="project" value="TreeGrafter"/>
</dbReference>
<dbReference type="PANTHER" id="PTHR24355">
    <property type="entry name" value="G PROTEIN-COUPLED RECEPTOR KINASE/RIBOSOMAL PROTEIN S6 KINASE"/>
    <property type="match status" value="1"/>
</dbReference>
<protein>
    <submittedName>
        <fullName evidence="9">Serine/threonine-protein kinase 32A</fullName>
    </submittedName>
</protein>
<dbReference type="GO" id="GO:0009966">
    <property type="term" value="P:regulation of signal transduction"/>
    <property type="evidence" value="ECO:0007669"/>
    <property type="project" value="TreeGrafter"/>
</dbReference>
<feature type="compositionally biased region" description="Polar residues" evidence="7">
    <location>
        <begin position="575"/>
        <end position="585"/>
    </location>
</feature>
<dbReference type="GO" id="GO:0007186">
    <property type="term" value="P:G protein-coupled receptor signaling pathway"/>
    <property type="evidence" value="ECO:0007669"/>
    <property type="project" value="TreeGrafter"/>
</dbReference>
<dbReference type="FunFam" id="3.30.200.20:FF:000904">
    <property type="entry name" value="Protein CBG18395"/>
    <property type="match status" value="1"/>
</dbReference>
<keyword evidence="3 6" id="KW-0547">Nucleotide-binding</keyword>
<keyword evidence="1" id="KW-0723">Serine/threonine-protein kinase</keyword>
<comment type="caution">
    <text evidence="9">The sequence shown here is derived from an EMBL/GenBank/DDBJ whole genome shotgun (WGS) entry which is preliminary data.</text>
</comment>
<dbReference type="PROSITE" id="PS00108">
    <property type="entry name" value="PROTEIN_KINASE_ST"/>
    <property type="match status" value="1"/>
</dbReference>
<evidence type="ECO:0000256" key="7">
    <source>
        <dbReference type="SAM" id="MobiDB-lite"/>
    </source>
</evidence>
<reference evidence="9" key="1">
    <citation type="submission" date="2023-03" db="EMBL/GenBank/DDBJ databases">
        <authorList>
            <person name="Steffen K."/>
            <person name="Cardenas P."/>
        </authorList>
    </citation>
    <scope>NUCLEOTIDE SEQUENCE</scope>
</reference>
<feature type="compositionally biased region" description="Basic and acidic residues" evidence="7">
    <location>
        <begin position="565"/>
        <end position="574"/>
    </location>
</feature>
<dbReference type="AlphaFoldDB" id="A0AA35WKR7"/>
<organism evidence="9 10">
    <name type="scientific">Geodia barretti</name>
    <name type="common">Barrett's horny sponge</name>
    <dbReference type="NCBI Taxonomy" id="519541"/>
    <lineage>
        <taxon>Eukaryota</taxon>
        <taxon>Metazoa</taxon>
        <taxon>Porifera</taxon>
        <taxon>Demospongiae</taxon>
        <taxon>Heteroscleromorpha</taxon>
        <taxon>Tetractinellida</taxon>
        <taxon>Astrophorina</taxon>
        <taxon>Geodiidae</taxon>
        <taxon>Geodia</taxon>
    </lineage>
</organism>
<feature type="compositionally biased region" description="Basic and acidic residues" evidence="7">
    <location>
        <begin position="429"/>
        <end position="442"/>
    </location>
</feature>
<feature type="compositionally biased region" description="Basic and acidic residues" evidence="7">
    <location>
        <begin position="462"/>
        <end position="480"/>
    </location>
</feature>
<feature type="compositionally biased region" description="Basic and acidic residues" evidence="7">
    <location>
        <begin position="518"/>
        <end position="534"/>
    </location>
</feature>
<keyword evidence="2" id="KW-0808">Transferase</keyword>